<dbReference type="InterPro" id="IPR016181">
    <property type="entry name" value="Acyl_CoA_acyltransferase"/>
</dbReference>
<keyword evidence="5" id="KW-1185">Reference proteome</keyword>
<dbReference type="PANTHER" id="PTHR43877:SF2">
    <property type="entry name" value="AMINOALKYLPHOSPHONATE N-ACETYLTRANSFERASE-RELATED"/>
    <property type="match status" value="1"/>
</dbReference>
<dbReference type="PANTHER" id="PTHR43877">
    <property type="entry name" value="AMINOALKYLPHOSPHONATE N-ACETYLTRANSFERASE-RELATED-RELATED"/>
    <property type="match status" value="1"/>
</dbReference>
<dbReference type="InterPro" id="IPR000182">
    <property type="entry name" value="GNAT_dom"/>
</dbReference>
<dbReference type="CDD" id="cd04301">
    <property type="entry name" value="NAT_SF"/>
    <property type="match status" value="1"/>
</dbReference>
<evidence type="ECO:0000313" key="4">
    <source>
        <dbReference type="EMBL" id="MBA5775788.1"/>
    </source>
</evidence>
<dbReference type="AlphaFoldDB" id="A0A839A9R2"/>
<proteinExistence type="predicted"/>
<dbReference type="SUPFAM" id="SSF55729">
    <property type="entry name" value="Acyl-CoA N-acyltransferases (Nat)"/>
    <property type="match status" value="1"/>
</dbReference>
<dbReference type="Gene3D" id="3.40.630.30">
    <property type="match status" value="1"/>
</dbReference>
<dbReference type="EMBL" id="JACFXV010000029">
    <property type="protein sequence ID" value="MBA5775788.1"/>
    <property type="molecule type" value="Genomic_DNA"/>
</dbReference>
<dbReference type="Proteomes" id="UP000541109">
    <property type="component" value="Unassembled WGS sequence"/>
</dbReference>
<evidence type="ECO:0000313" key="5">
    <source>
        <dbReference type="Proteomes" id="UP000541109"/>
    </source>
</evidence>
<dbReference type="InterPro" id="IPR050832">
    <property type="entry name" value="Bact_Acetyltransf"/>
</dbReference>
<gene>
    <name evidence="4" type="ORF">H2509_01460</name>
</gene>
<reference evidence="4 5" key="1">
    <citation type="submission" date="2020-07" db="EMBL/GenBank/DDBJ databases">
        <title>Stappia sp., F7233, whole genome shotgun sequencing project.</title>
        <authorList>
            <person name="Jiang S."/>
            <person name="Liu Z.W."/>
            <person name="Du Z.J."/>
        </authorList>
    </citation>
    <scope>NUCLEOTIDE SEQUENCE [LARGE SCALE GENOMIC DNA]</scope>
    <source>
        <strain evidence="4 5">F7233</strain>
    </source>
</reference>
<dbReference type="InterPro" id="IPR016890">
    <property type="entry name" value="UCP028520"/>
</dbReference>
<dbReference type="PROSITE" id="PS51186">
    <property type="entry name" value="GNAT"/>
    <property type="match status" value="1"/>
</dbReference>
<evidence type="ECO:0000259" key="3">
    <source>
        <dbReference type="PROSITE" id="PS51186"/>
    </source>
</evidence>
<keyword evidence="1 4" id="KW-0808">Transferase</keyword>
<dbReference type="PIRSF" id="PIRSF028520">
    <property type="entry name" value="UCP028520"/>
    <property type="match status" value="1"/>
</dbReference>
<evidence type="ECO:0000256" key="1">
    <source>
        <dbReference type="ARBA" id="ARBA00022679"/>
    </source>
</evidence>
<dbReference type="GO" id="GO:0016747">
    <property type="term" value="F:acyltransferase activity, transferring groups other than amino-acyl groups"/>
    <property type="evidence" value="ECO:0007669"/>
    <property type="project" value="InterPro"/>
</dbReference>
<name>A0A839A9R2_9HYPH</name>
<organism evidence="4 5">
    <name type="scientific">Stappia albiluteola</name>
    <dbReference type="NCBI Taxonomy" id="2758565"/>
    <lineage>
        <taxon>Bacteria</taxon>
        <taxon>Pseudomonadati</taxon>
        <taxon>Pseudomonadota</taxon>
        <taxon>Alphaproteobacteria</taxon>
        <taxon>Hyphomicrobiales</taxon>
        <taxon>Stappiaceae</taxon>
        <taxon>Stappia</taxon>
    </lineage>
</organism>
<keyword evidence="2" id="KW-0012">Acyltransferase</keyword>
<accession>A0A839A9R2</accession>
<evidence type="ECO:0000256" key="2">
    <source>
        <dbReference type="ARBA" id="ARBA00023315"/>
    </source>
</evidence>
<sequence length="164" mass="18146">MPRPFEPSDLDALHKINEACLPAVNSLSAAELRALIDDSFMTLVAELNGAPAGFVLCLDETASYDSRNFLWLQQSYPRFFYVDRIGIAPEARGRGLGEMLYAALLERLAPQANGTPLTCEVNERPPNPGSLRFHRRLGFAEVGRQDFGDKAVVYMARAITDATR</sequence>
<dbReference type="Pfam" id="PF00583">
    <property type="entry name" value="Acetyltransf_1"/>
    <property type="match status" value="1"/>
</dbReference>
<comment type="caution">
    <text evidence="4">The sequence shown here is derived from an EMBL/GenBank/DDBJ whole genome shotgun (WGS) entry which is preliminary data.</text>
</comment>
<feature type="domain" description="N-acetyltransferase" evidence="3">
    <location>
        <begin position="1"/>
        <end position="160"/>
    </location>
</feature>
<dbReference type="RefSeq" id="WP_182161571.1">
    <property type="nucleotide sequence ID" value="NZ_JACFXV010000029.1"/>
</dbReference>
<protein>
    <submittedName>
        <fullName evidence="4">GNAT family N-acetyltransferase</fullName>
    </submittedName>
</protein>